<dbReference type="OrthoDB" id="308969at2"/>
<organism evidence="1 2">
    <name type="scientific">Brachyspira suanatina</name>
    <dbReference type="NCBI Taxonomy" id="381802"/>
    <lineage>
        <taxon>Bacteria</taxon>
        <taxon>Pseudomonadati</taxon>
        <taxon>Spirochaetota</taxon>
        <taxon>Spirochaetia</taxon>
        <taxon>Brachyspirales</taxon>
        <taxon>Brachyspiraceae</taxon>
        <taxon>Brachyspira</taxon>
    </lineage>
</organism>
<accession>A0A0G4K6M5</accession>
<dbReference type="RefSeq" id="WP_048594447.1">
    <property type="nucleotide sequence ID" value="NZ_CVLB01000001.1"/>
</dbReference>
<keyword evidence="2" id="KW-1185">Reference proteome</keyword>
<gene>
    <name evidence="1" type="ORF">BRSU_1317</name>
</gene>
<dbReference type="AlphaFoldDB" id="A0A0G4K6M5"/>
<dbReference type="EMBL" id="CVLB01000001">
    <property type="protein sequence ID" value="CRF33240.1"/>
    <property type="molecule type" value="Genomic_DNA"/>
</dbReference>
<name>A0A0G4K6M5_9SPIR</name>
<evidence type="ECO:0008006" key="3">
    <source>
        <dbReference type="Google" id="ProtNLM"/>
    </source>
</evidence>
<protein>
    <recommendedName>
        <fullName evidence="3">Serpentine_recp domain containing protein</fullName>
    </recommendedName>
</protein>
<evidence type="ECO:0000313" key="2">
    <source>
        <dbReference type="Proteomes" id="UP000043763"/>
    </source>
</evidence>
<dbReference type="Proteomes" id="UP000043763">
    <property type="component" value="Unassembled WGS sequence"/>
</dbReference>
<proteinExistence type="predicted"/>
<reference evidence="2" key="1">
    <citation type="submission" date="2015-04" db="EMBL/GenBank/DDBJ databases">
        <authorList>
            <person name="Mushtaq Mamoona"/>
        </authorList>
    </citation>
    <scope>NUCLEOTIDE SEQUENCE [LARGE SCALE GENOMIC DNA]</scope>
    <source>
        <strain evidence="2">AN4859/03</strain>
    </source>
</reference>
<evidence type="ECO:0000313" key="1">
    <source>
        <dbReference type="EMBL" id="CRF33240.1"/>
    </source>
</evidence>
<sequence>MKKLLLFISIFISINLSLLAASGFEGIINIPAGMAVGIPMGTPEHEVGLGFDIGITAQFGYVIDFKNNIGLSILAETGYSYDTYSSSISSDKAKSVVSTSAFHSFQIGILPKVNIYDFSIGVGGGLKIPVSGIEEVKTVSYGTNYTSVGSTVNMVDIVNKYDKMNVIPYIKLTVDYSVFNNYNVGANFGLYFDYEFGVRQKIDEKKYVSTDAFGLGLQIGLRFSPFNSRQIALDSKEKDKKE</sequence>